<keyword evidence="3" id="KW-0732">Signal</keyword>
<dbReference type="SUPFAM" id="SSF53474">
    <property type="entry name" value="alpha/beta-Hydrolases"/>
    <property type="match status" value="1"/>
</dbReference>
<dbReference type="PANTHER" id="PTHR48081:SF30">
    <property type="entry name" value="ACETYL-HYDROLASE LIPR-RELATED"/>
    <property type="match status" value="1"/>
</dbReference>
<dbReference type="Pfam" id="PF07859">
    <property type="entry name" value="Abhydrolase_3"/>
    <property type="match status" value="1"/>
</dbReference>
<gene>
    <name evidence="5" type="ORF">FBZ96_1011116</name>
</gene>
<dbReference type="AlphaFoldDB" id="A0A560ED42"/>
<evidence type="ECO:0000256" key="1">
    <source>
        <dbReference type="ARBA" id="ARBA00010515"/>
    </source>
</evidence>
<dbReference type="OrthoDB" id="9806180at2"/>
<dbReference type="EMBL" id="VITK01000001">
    <property type="protein sequence ID" value="TWB07296.1"/>
    <property type="molecule type" value="Genomic_DNA"/>
</dbReference>
<sequence length="371" mass="40592">MRKPHHAIVSIAIAALTAIALPTAAYSQAAVSYDELAKNEAAANAENGKRVAPVKSIVNPSNDVSSDMQAMIGAPFPPHFNADPKSASEWKELIERRAKLSIANVPTMKEKLGVKVEETKIAGVHCFIVTPNRILPENRRRLLVHVHGGGYVFGPGEAALPEAIMMAGFGGFKVISVDYRMPPDFPYPAAMDDAMAVWKEVTRTHDARRMAIFGTSTGGAMTLAMVLRAKDEKLPKPAAIAPGTPWSDIDKVGDTYASNEWVDNVLVTWDGWLGRAAKLYANGTDLKNPYISPIYGDFKGFPPTILTSGTRDLFLSNTVRTHRKLRRAGVTADLNVYEGQSHAQYQFNISAPETKEAFTDIAKFFDRHLKE</sequence>
<feature type="signal peptide" evidence="3">
    <location>
        <begin position="1"/>
        <end position="29"/>
    </location>
</feature>
<protein>
    <submittedName>
        <fullName evidence="5">Acetyl esterase/lipase</fullName>
    </submittedName>
</protein>
<dbReference type="STRING" id="1803665.GCA_001641335_02822"/>
<reference evidence="5 6" key="1">
    <citation type="submission" date="2019-06" db="EMBL/GenBank/DDBJ databases">
        <title>Genomic Encyclopedia of Type Strains, Phase IV (KMG-V): Genome sequencing to study the core and pangenomes of soil and plant-associated prokaryotes.</title>
        <authorList>
            <person name="Whitman W."/>
        </authorList>
    </citation>
    <scope>NUCLEOTIDE SEQUENCE [LARGE SCALE GENOMIC DNA]</scope>
    <source>
        <strain evidence="5 6">BR 510</strain>
    </source>
</reference>
<dbReference type="Proteomes" id="UP000319949">
    <property type="component" value="Unassembled WGS sequence"/>
</dbReference>
<evidence type="ECO:0000313" key="6">
    <source>
        <dbReference type="Proteomes" id="UP000319949"/>
    </source>
</evidence>
<dbReference type="InterPro" id="IPR029058">
    <property type="entry name" value="AB_hydrolase_fold"/>
</dbReference>
<dbReference type="InterPro" id="IPR050300">
    <property type="entry name" value="GDXG_lipolytic_enzyme"/>
</dbReference>
<dbReference type="InterPro" id="IPR013094">
    <property type="entry name" value="AB_hydrolase_3"/>
</dbReference>
<feature type="chain" id="PRO_5022238324" evidence="3">
    <location>
        <begin position="30"/>
        <end position="371"/>
    </location>
</feature>
<name>A0A560ED42_9BRAD</name>
<dbReference type="RefSeq" id="WP_145657771.1">
    <property type="nucleotide sequence ID" value="NZ_VITK01000001.1"/>
</dbReference>
<evidence type="ECO:0000256" key="3">
    <source>
        <dbReference type="SAM" id="SignalP"/>
    </source>
</evidence>
<proteinExistence type="inferred from homology"/>
<dbReference type="Gene3D" id="3.40.50.1820">
    <property type="entry name" value="alpha/beta hydrolase"/>
    <property type="match status" value="1"/>
</dbReference>
<keyword evidence="2" id="KW-0378">Hydrolase</keyword>
<evidence type="ECO:0000259" key="4">
    <source>
        <dbReference type="Pfam" id="PF07859"/>
    </source>
</evidence>
<dbReference type="PANTHER" id="PTHR48081">
    <property type="entry name" value="AB HYDROLASE SUPERFAMILY PROTEIN C4A8.06C"/>
    <property type="match status" value="1"/>
</dbReference>
<keyword evidence="6" id="KW-1185">Reference proteome</keyword>
<accession>A0A560ED42</accession>
<comment type="similarity">
    <text evidence="1">Belongs to the 'GDXG' lipolytic enzyme family.</text>
</comment>
<organism evidence="5 6">
    <name type="scientific">Bradyrhizobium stylosanthis</name>
    <dbReference type="NCBI Taxonomy" id="1803665"/>
    <lineage>
        <taxon>Bacteria</taxon>
        <taxon>Pseudomonadati</taxon>
        <taxon>Pseudomonadota</taxon>
        <taxon>Alphaproteobacteria</taxon>
        <taxon>Hyphomicrobiales</taxon>
        <taxon>Nitrobacteraceae</taxon>
        <taxon>Bradyrhizobium</taxon>
    </lineage>
</organism>
<comment type="caution">
    <text evidence="5">The sequence shown here is derived from an EMBL/GenBank/DDBJ whole genome shotgun (WGS) entry which is preliminary data.</text>
</comment>
<feature type="domain" description="Alpha/beta hydrolase fold-3" evidence="4">
    <location>
        <begin position="143"/>
        <end position="344"/>
    </location>
</feature>
<evidence type="ECO:0000313" key="5">
    <source>
        <dbReference type="EMBL" id="TWB07296.1"/>
    </source>
</evidence>
<evidence type="ECO:0000256" key="2">
    <source>
        <dbReference type="ARBA" id="ARBA00022801"/>
    </source>
</evidence>
<dbReference type="GO" id="GO:0004806">
    <property type="term" value="F:triacylglycerol lipase activity"/>
    <property type="evidence" value="ECO:0007669"/>
    <property type="project" value="TreeGrafter"/>
</dbReference>